<sequence length="106" mass="12166">MEKRRMDEEVPMICAWWRGYGAPHQRPNGQKVLAHVYETRLKPTTPLEKGRRVRLIALFSAQLPAPIAPIEQYEPYEPHVYGEVIRILVLEAGWARATVINECSGN</sequence>
<keyword evidence="2" id="KW-1185">Reference proteome</keyword>
<accession>A0A371CPD3</accession>
<dbReference type="Proteomes" id="UP000256964">
    <property type="component" value="Unassembled WGS sequence"/>
</dbReference>
<organism evidence="1 2">
    <name type="scientific">Lentinus brumalis</name>
    <dbReference type="NCBI Taxonomy" id="2498619"/>
    <lineage>
        <taxon>Eukaryota</taxon>
        <taxon>Fungi</taxon>
        <taxon>Dikarya</taxon>
        <taxon>Basidiomycota</taxon>
        <taxon>Agaricomycotina</taxon>
        <taxon>Agaricomycetes</taxon>
        <taxon>Polyporales</taxon>
        <taxon>Polyporaceae</taxon>
        <taxon>Lentinus</taxon>
    </lineage>
</organism>
<evidence type="ECO:0000313" key="2">
    <source>
        <dbReference type="Proteomes" id="UP000256964"/>
    </source>
</evidence>
<dbReference type="AlphaFoldDB" id="A0A371CPD3"/>
<evidence type="ECO:0000313" key="1">
    <source>
        <dbReference type="EMBL" id="RDX42143.1"/>
    </source>
</evidence>
<gene>
    <name evidence="1" type="ORF">OH76DRAFT_1488925</name>
</gene>
<proteinExistence type="predicted"/>
<dbReference type="EMBL" id="KZ857492">
    <property type="protein sequence ID" value="RDX42143.1"/>
    <property type="molecule type" value="Genomic_DNA"/>
</dbReference>
<reference evidence="1 2" key="1">
    <citation type="journal article" date="2018" name="Biotechnol. Biofuels">
        <title>Integrative visual omics of the white-rot fungus Polyporus brumalis exposes the biotechnological potential of its oxidative enzymes for delignifying raw plant biomass.</title>
        <authorList>
            <person name="Miyauchi S."/>
            <person name="Rancon A."/>
            <person name="Drula E."/>
            <person name="Hage H."/>
            <person name="Chaduli D."/>
            <person name="Favel A."/>
            <person name="Grisel S."/>
            <person name="Henrissat B."/>
            <person name="Herpoel-Gimbert I."/>
            <person name="Ruiz-Duenas F.J."/>
            <person name="Chevret D."/>
            <person name="Hainaut M."/>
            <person name="Lin J."/>
            <person name="Wang M."/>
            <person name="Pangilinan J."/>
            <person name="Lipzen A."/>
            <person name="Lesage-Meessen L."/>
            <person name="Navarro D."/>
            <person name="Riley R."/>
            <person name="Grigoriev I.V."/>
            <person name="Zhou S."/>
            <person name="Raouche S."/>
            <person name="Rosso M.N."/>
        </authorList>
    </citation>
    <scope>NUCLEOTIDE SEQUENCE [LARGE SCALE GENOMIC DNA]</scope>
    <source>
        <strain evidence="1 2">BRFM 1820</strain>
    </source>
</reference>
<protein>
    <submittedName>
        <fullName evidence="1">Uncharacterized protein</fullName>
    </submittedName>
</protein>
<name>A0A371CPD3_9APHY</name>